<evidence type="ECO:0000313" key="2">
    <source>
        <dbReference type="Proteomes" id="UP000006514"/>
    </source>
</evidence>
<dbReference type="KEGG" id="adl:AURDEDRAFT_41523"/>
<dbReference type="Proteomes" id="UP000006514">
    <property type="component" value="Unassembled WGS sequence"/>
</dbReference>
<feature type="non-terminal residue" evidence="1">
    <location>
        <position position="135"/>
    </location>
</feature>
<gene>
    <name evidence="1" type="ORF">AURDEDRAFT_41523</name>
</gene>
<dbReference type="AlphaFoldDB" id="J0LKI5"/>
<accession>J0LKI5</accession>
<dbReference type="EMBL" id="JH687770">
    <property type="protein sequence ID" value="EJD44523.1"/>
    <property type="molecule type" value="Genomic_DNA"/>
</dbReference>
<sequence>AHPYWYACVLNIFHVYVTRTNTAGDLPKRFDCLWIRWFGEDPEWRDGWAKRRLPRIGFVPDTDPDAFGFLDPATVIRACHLLPTYSEGRTSVLMPYENSMARRTDEIDDWTNYYVGIFVDRDMRSRYCGGGIGHR</sequence>
<evidence type="ECO:0000313" key="1">
    <source>
        <dbReference type="EMBL" id="EJD44523.1"/>
    </source>
</evidence>
<reference evidence="2" key="1">
    <citation type="journal article" date="2012" name="Science">
        <title>The Paleozoic origin of enzymatic lignin decomposition reconstructed from 31 fungal genomes.</title>
        <authorList>
            <person name="Floudas D."/>
            <person name="Binder M."/>
            <person name="Riley R."/>
            <person name="Barry K."/>
            <person name="Blanchette R.A."/>
            <person name="Henrissat B."/>
            <person name="Martinez A.T."/>
            <person name="Otillar R."/>
            <person name="Spatafora J.W."/>
            <person name="Yadav J.S."/>
            <person name="Aerts A."/>
            <person name="Benoit I."/>
            <person name="Boyd A."/>
            <person name="Carlson A."/>
            <person name="Copeland A."/>
            <person name="Coutinho P.M."/>
            <person name="de Vries R.P."/>
            <person name="Ferreira P."/>
            <person name="Findley K."/>
            <person name="Foster B."/>
            <person name="Gaskell J."/>
            <person name="Glotzer D."/>
            <person name="Gorecki P."/>
            <person name="Heitman J."/>
            <person name="Hesse C."/>
            <person name="Hori C."/>
            <person name="Igarashi K."/>
            <person name="Jurgens J.A."/>
            <person name="Kallen N."/>
            <person name="Kersten P."/>
            <person name="Kohler A."/>
            <person name="Kuees U."/>
            <person name="Kumar T.K.A."/>
            <person name="Kuo A."/>
            <person name="LaButti K."/>
            <person name="Larrondo L.F."/>
            <person name="Lindquist E."/>
            <person name="Ling A."/>
            <person name="Lombard V."/>
            <person name="Lucas S."/>
            <person name="Lundell T."/>
            <person name="Martin R."/>
            <person name="McLaughlin D.J."/>
            <person name="Morgenstern I."/>
            <person name="Morin E."/>
            <person name="Murat C."/>
            <person name="Nagy L.G."/>
            <person name="Nolan M."/>
            <person name="Ohm R.A."/>
            <person name="Patyshakuliyeva A."/>
            <person name="Rokas A."/>
            <person name="Ruiz-Duenas F.J."/>
            <person name="Sabat G."/>
            <person name="Salamov A."/>
            <person name="Samejima M."/>
            <person name="Schmutz J."/>
            <person name="Slot J.C."/>
            <person name="St John F."/>
            <person name="Stenlid J."/>
            <person name="Sun H."/>
            <person name="Sun S."/>
            <person name="Syed K."/>
            <person name="Tsang A."/>
            <person name="Wiebenga A."/>
            <person name="Young D."/>
            <person name="Pisabarro A."/>
            <person name="Eastwood D.C."/>
            <person name="Martin F."/>
            <person name="Cullen D."/>
            <person name="Grigoriev I.V."/>
            <person name="Hibbett D.S."/>
        </authorList>
    </citation>
    <scope>NUCLEOTIDE SEQUENCE [LARGE SCALE GENOMIC DNA]</scope>
    <source>
        <strain evidence="2">TFB10046</strain>
    </source>
</reference>
<organism evidence="1 2">
    <name type="scientific">Auricularia subglabra (strain TFB-10046 / SS5)</name>
    <name type="common">White-rot fungus</name>
    <name type="synonym">Auricularia delicata (strain TFB10046)</name>
    <dbReference type="NCBI Taxonomy" id="717982"/>
    <lineage>
        <taxon>Eukaryota</taxon>
        <taxon>Fungi</taxon>
        <taxon>Dikarya</taxon>
        <taxon>Basidiomycota</taxon>
        <taxon>Agaricomycotina</taxon>
        <taxon>Agaricomycetes</taxon>
        <taxon>Auriculariales</taxon>
        <taxon>Auriculariaceae</taxon>
        <taxon>Auricularia</taxon>
    </lineage>
</organism>
<dbReference type="OMA" id="ENSMARR"/>
<protein>
    <submittedName>
        <fullName evidence="1">Uncharacterized protein</fullName>
    </submittedName>
</protein>
<proteinExistence type="predicted"/>
<feature type="non-terminal residue" evidence="1">
    <location>
        <position position="1"/>
    </location>
</feature>
<dbReference type="OrthoDB" id="3267098at2759"/>
<keyword evidence="2" id="KW-1185">Reference proteome</keyword>
<name>J0LKI5_AURST</name>
<dbReference type="InParanoid" id="J0LKI5"/>